<reference evidence="2 3" key="1">
    <citation type="submission" date="2021-07" db="EMBL/GenBank/DDBJ databases">
        <authorList>
            <person name="Palmer J.M."/>
        </authorList>
    </citation>
    <scope>NUCLEOTIDE SEQUENCE [LARGE SCALE GENOMIC DNA]</scope>
    <source>
        <strain evidence="2 3">AT_MEX2019</strain>
        <tissue evidence="2">Muscle</tissue>
    </source>
</reference>
<accession>A0ABU7B557</accession>
<comment type="caution">
    <text evidence="2">The sequence shown here is derived from an EMBL/GenBank/DDBJ whole genome shotgun (WGS) entry which is preliminary data.</text>
</comment>
<proteinExistence type="predicted"/>
<keyword evidence="3" id="KW-1185">Reference proteome</keyword>
<dbReference type="EMBL" id="JAHUTI010039855">
    <property type="protein sequence ID" value="MED6244755.1"/>
    <property type="molecule type" value="Genomic_DNA"/>
</dbReference>
<evidence type="ECO:0000256" key="1">
    <source>
        <dbReference type="SAM" id="MobiDB-lite"/>
    </source>
</evidence>
<gene>
    <name evidence="2" type="ORF">ATANTOWER_023297</name>
</gene>
<feature type="compositionally biased region" description="Basic and acidic residues" evidence="1">
    <location>
        <begin position="42"/>
        <end position="51"/>
    </location>
</feature>
<protein>
    <submittedName>
        <fullName evidence="2">Uncharacterized protein</fullName>
    </submittedName>
</protein>
<feature type="region of interest" description="Disordered" evidence="1">
    <location>
        <begin position="35"/>
        <end position="60"/>
    </location>
</feature>
<organism evidence="2 3">
    <name type="scientific">Ataeniobius toweri</name>
    <dbReference type="NCBI Taxonomy" id="208326"/>
    <lineage>
        <taxon>Eukaryota</taxon>
        <taxon>Metazoa</taxon>
        <taxon>Chordata</taxon>
        <taxon>Craniata</taxon>
        <taxon>Vertebrata</taxon>
        <taxon>Euteleostomi</taxon>
        <taxon>Actinopterygii</taxon>
        <taxon>Neopterygii</taxon>
        <taxon>Teleostei</taxon>
        <taxon>Neoteleostei</taxon>
        <taxon>Acanthomorphata</taxon>
        <taxon>Ovalentaria</taxon>
        <taxon>Atherinomorphae</taxon>
        <taxon>Cyprinodontiformes</taxon>
        <taxon>Goodeidae</taxon>
        <taxon>Ataeniobius</taxon>
    </lineage>
</organism>
<evidence type="ECO:0000313" key="2">
    <source>
        <dbReference type="EMBL" id="MED6244755.1"/>
    </source>
</evidence>
<feature type="region of interest" description="Disordered" evidence="1">
    <location>
        <begin position="92"/>
        <end position="113"/>
    </location>
</feature>
<name>A0ABU7B557_9TELE</name>
<evidence type="ECO:0000313" key="3">
    <source>
        <dbReference type="Proteomes" id="UP001345963"/>
    </source>
</evidence>
<sequence length="113" mass="12933">MRNRALSVSWCTAPTAQRFCVDRIPSFPKAKAYISSKTTLHNRRESGESNSRRHHRDPWNHPPSFHLLISDHCLPDRLAAYSLSETLAQPRSSPYAHTLLNDHTTVGTEDKRQ</sequence>
<dbReference type="Proteomes" id="UP001345963">
    <property type="component" value="Unassembled WGS sequence"/>
</dbReference>